<keyword evidence="3 6" id="KW-0378">Hydrolase</keyword>
<comment type="similarity">
    <text evidence="1">Belongs to the peptidase C48 family.</text>
</comment>
<dbReference type="SUPFAM" id="SSF54001">
    <property type="entry name" value="Cysteine proteinases"/>
    <property type="match status" value="1"/>
</dbReference>
<dbReference type="GO" id="GO:0016926">
    <property type="term" value="P:protein desumoylation"/>
    <property type="evidence" value="ECO:0007669"/>
    <property type="project" value="TreeGrafter"/>
</dbReference>
<organism evidence="6 7">
    <name type="scientific">Mytilus coruscus</name>
    <name type="common">Sea mussel</name>
    <dbReference type="NCBI Taxonomy" id="42192"/>
    <lineage>
        <taxon>Eukaryota</taxon>
        <taxon>Metazoa</taxon>
        <taxon>Spiralia</taxon>
        <taxon>Lophotrochozoa</taxon>
        <taxon>Mollusca</taxon>
        <taxon>Bivalvia</taxon>
        <taxon>Autobranchia</taxon>
        <taxon>Pteriomorphia</taxon>
        <taxon>Mytilida</taxon>
        <taxon>Mytiloidea</taxon>
        <taxon>Mytilidae</taxon>
        <taxon>Mytilinae</taxon>
        <taxon>Mytilus</taxon>
    </lineage>
</organism>
<dbReference type="AlphaFoldDB" id="A0A6J8B932"/>
<dbReference type="EC" id="3.4.22.68" evidence="6"/>
<sequence>MVEICIEEYNELSDNVVEFIQTLSDGFENDLMCRKNRYCLRKGDFKTIVERKWLNDEIINYYLNLLENDRTKSLDVFFYSTLKKSKAIAVERLVKAEVMNFDMILVPINVSNHWILCTIDTITKTIQWYDSYLSLTSLATKHKKMDLIRDAVKEAGSPSEIQWKTIVLQHTPQQSNCNDCGVYLCHFAALLSVRQPVSFDSIDCKVILEMDDRELSKNSKVWRSFVVRSFLRKQNSPNIRKP</sequence>
<dbReference type="Gene3D" id="1.10.418.20">
    <property type="match status" value="1"/>
</dbReference>
<keyword evidence="7" id="KW-1185">Reference proteome</keyword>
<proteinExistence type="inferred from homology"/>
<accession>A0A6J8B932</accession>
<evidence type="ECO:0000256" key="3">
    <source>
        <dbReference type="ARBA" id="ARBA00022801"/>
    </source>
</evidence>
<dbReference type="GO" id="GO:0005634">
    <property type="term" value="C:nucleus"/>
    <property type="evidence" value="ECO:0007669"/>
    <property type="project" value="TreeGrafter"/>
</dbReference>
<dbReference type="Proteomes" id="UP000507470">
    <property type="component" value="Unassembled WGS sequence"/>
</dbReference>
<dbReference type="PROSITE" id="PS50600">
    <property type="entry name" value="ULP_PROTEASE"/>
    <property type="match status" value="1"/>
</dbReference>
<reference evidence="6 7" key="1">
    <citation type="submission" date="2020-06" db="EMBL/GenBank/DDBJ databases">
        <authorList>
            <person name="Li R."/>
            <person name="Bekaert M."/>
        </authorList>
    </citation>
    <scope>NUCLEOTIDE SEQUENCE [LARGE SCALE GENOMIC DNA]</scope>
    <source>
        <strain evidence="7">wild</strain>
    </source>
</reference>
<protein>
    <submittedName>
        <fullName evidence="6">SENP1</fullName>
        <ecNumber evidence="6">3.4.22.68</ecNumber>
    </submittedName>
</protein>
<evidence type="ECO:0000256" key="1">
    <source>
        <dbReference type="ARBA" id="ARBA00005234"/>
    </source>
</evidence>
<evidence type="ECO:0000256" key="2">
    <source>
        <dbReference type="ARBA" id="ARBA00022670"/>
    </source>
</evidence>
<dbReference type="Gene3D" id="3.30.310.130">
    <property type="entry name" value="Ubiquitin-related"/>
    <property type="match status" value="1"/>
</dbReference>
<dbReference type="EMBL" id="CACVKT020002806">
    <property type="protein sequence ID" value="CAC5380001.1"/>
    <property type="molecule type" value="Genomic_DNA"/>
</dbReference>
<evidence type="ECO:0000259" key="5">
    <source>
        <dbReference type="PROSITE" id="PS50600"/>
    </source>
</evidence>
<evidence type="ECO:0000313" key="7">
    <source>
        <dbReference type="Proteomes" id="UP000507470"/>
    </source>
</evidence>
<name>A0A6J8B932_MYTCO</name>
<gene>
    <name evidence="6" type="ORF">MCOR_15996</name>
</gene>
<dbReference type="OrthoDB" id="6132600at2759"/>
<dbReference type="PANTHER" id="PTHR12606">
    <property type="entry name" value="SENTRIN/SUMO-SPECIFIC PROTEASE"/>
    <property type="match status" value="1"/>
</dbReference>
<evidence type="ECO:0000313" key="6">
    <source>
        <dbReference type="EMBL" id="CAC5380001.1"/>
    </source>
</evidence>
<dbReference type="Pfam" id="PF02902">
    <property type="entry name" value="Peptidase_C48"/>
    <property type="match status" value="1"/>
</dbReference>
<feature type="domain" description="Ubiquitin-like protease family profile" evidence="5">
    <location>
        <begin position="38"/>
        <end position="191"/>
    </location>
</feature>
<dbReference type="GO" id="GO:0006508">
    <property type="term" value="P:proteolysis"/>
    <property type="evidence" value="ECO:0007669"/>
    <property type="project" value="UniProtKB-KW"/>
</dbReference>
<dbReference type="InterPro" id="IPR038765">
    <property type="entry name" value="Papain-like_cys_pep_sf"/>
</dbReference>
<dbReference type="InterPro" id="IPR003653">
    <property type="entry name" value="Peptidase_C48_C"/>
</dbReference>
<dbReference type="GO" id="GO:0016929">
    <property type="term" value="F:deSUMOylase activity"/>
    <property type="evidence" value="ECO:0007669"/>
    <property type="project" value="TreeGrafter"/>
</dbReference>
<keyword evidence="2" id="KW-0645">Protease</keyword>
<keyword evidence="4" id="KW-0788">Thiol protease</keyword>
<evidence type="ECO:0000256" key="4">
    <source>
        <dbReference type="ARBA" id="ARBA00022807"/>
    </source>
</evidence>
<dbReference type="PANTHER" id="PTHR12606:SF141">
    <property type="entry name" value="GH15225P-RELATED"/>
    <property type="match status" value="1"/>
</dbReference>